<dbReference type="InterPro" id="IPR008253">
    <property type="entry name" value="Marvel"/>
</dbReference>
<accession>V9F0C9</accession>
<dbReference type="InterPro" id="IPR052649">
    <property type="entry name" value="NCE102-like"/>
</dbReference>
<protein>
    <recommendedName>
        <fullName evidence="6">MARVEL domain-containing protein</fullName>
    </recommendedName>
</protein>
<keyword evidence="4 5" id="KW-0472">Membrane</keyword>
<sequence>MYPNLVYSSPSDIHTRCRLESHSCTGCSSERRDTGAARRKPLVFDSYPFENKLSLTSPVHSVICRASHTTTSYYQDFGTMTITTAQFALRSLQSLFALLAIIFTWGGYVKNDDGQLSGLSPEFSILMNYTALLTGLYYVLPVKVLKWTTVAPSVLFQRLTDGVLVVLLLLGGILLWASSGVKDCSEKNDEYEAYAGLQLFRCGNLTMGVIFTFITFALFLVSLVWSFVGNNANANQAETGISYTEVATPGAARAEAYSAADSRHPALAIARRGGRFVQFVLSLIIFISTVAGYKHYFTGRFTSPVAMFVVLVSWSCILYTLFHLVVVDILKKSHRPSVSVERILDLLLAVLLLLFAILLAASHQVDHCDTINAKYEADTGSLGGNNVYRCGSLTRAYVLAFIDCVFFLATSALSFCGSSDSEPAPRHVDVDPGQQV</sequence>
<dbReference type="EMBL" id="ANIZ01001904">
    <property type="protein sequence ID" value="ETI44208.1"/>
    <property type="molecule type" value="Genomic_DNA"/>
</dbReference>
<reference evidence="7 8" key="1">
    <citation type="submission" date="2013-11" db="EMBL/GenBank/DDBJ databases">
        <title>The Genome Sequence of Phytophthora parasitica P1569.</title>
        <authorList>
            <consortium name="The Broad Institute Genomics Platform"/>
            <person name="Russ C."/>
            <person name="Tyler B."/>
            <person name="Panabieres F."/>
            <person name="Shan W."/>
            <person name="Tripathy S."/>
            <person name="Grunwald N."/>
            <person name="Machado M."/>
            <person name="Johnson C.S."/>
            <person name="Arredondo F."/>
            <person name="Hong C."/>
            <person name="Coffey M."/>
            <person name="Young S.K."/>
            <person name="Zeng Q."/>
            <person name="Gargeya S."/>
            <person name="Fitzgerald M."/>
            <person name="Abouelleil A."/>
            <person name="Alvarado L."/>
            <person name="Chapman S.B."/>
            <person name="Gainer-Dewar J."/>
            <person name="Goldberg J."/>
            <person name="Griggs A."/>
            <person name="Gujja S."/>
            <person name="Hansen M."/>
            <person name="Howarth C."/>
            <person name="Imamovic A."/>
            <person name="Ireland A."/>
            <person name="Larimer J."/>
            <person name="McCowan C."/>
            <person name="Murphy C."/>
            <person name="Pearson M."/>
            <person name="Poon T.W."/>
            <person name="Priest M."/>
            <person name="Roberts A."/>
            <person name="Saif S."/>
            <person name="Shea T."/>
            <person name="Sykes S."/>
            <person name="Wortman J."/>
            <person name="Nusbaum C."/>
            <person name="Birren B."/>
        </authorList>
    </citation>
    <scope>NUCLEOTIDE SEQUENCE [LARGE SCALE GENOMIC DNA]</scope>
    <source>
        <strain evidence="7 8">P1569</strain>
    </source>
</reference>
<comment type="caution">
    <text evidence="7">The sequence shown here is derived from an EMBL/GenBank/DDBJ whole genome shotgun (WGS) entry which is preliminary data.</text>
</comment>
<dbReference type="PANTHER" id="PTHR28165">
    <property type="entry name" value="NON-CLASSICAL EXPORT PROTEIN 2-RELATED"/>
    <property type="match status" value="1"/>
</dbReference>
<feature type="domain" description="MARVEL" evidence="6">
    <location>
        <begin position="275"/>
        <end position="412"/>
    </location>
</feature>
<dbReference type="OrthoDB" id="119052at2759"/>
<feature type="transmembrane region" description="Helical" evidence="5">
    <location>
        <begin position="342"/>
        <end position="361"/>
    </location>
</feature>
<feature type="transmembrane region" description="Helical" evidence="5">
    <location>
        <begin position="205"/>
        <end position="228"/>
    </location>
</feature>
<feature type="transmembrane region" description="Helical" evidence="5">
    <location>
        <begin position="305"/>
        <end position="330"/>
    </location>
</feature>
<dbReference type="GO" id="GO:0016020">
    <property type="term" value="C:membrane"/>
    <property type="evidence" value="ECO:0007669"/>
    <property type="project" value="UniProtKB-SubCell"/>
</dbReference>
<feature type="transmembrane region" description="Helical" evidence="5">
    <location>
        <begin position="87"/>
        <end position="108"/>
    </location>
</feature>
<evidence type="ECO:0000256" key="3">
    <source>
        <dbReference type="ARBA" id="ARBA00022989"/>
    </source>
</evidence>
<keyword evidence="2 5" id="KW-0812">Transmembrane</keyword>
<name>V9F0C9_PHYNI</name>
<evidence type="ECO:0000256" key="2">
    <source>
        <dbReference type="ARBA" id="ARBA00022692"/>
    </source>
</evidence>
<dbReference type="HOGENOM" id="CLU_065915_0_0_1"/>
<feature type="transmembrane region" description="Helical" evidence="5">
    <location>
        <begin position="396"/>
        <end position="416"/>
    </location>
</feature>
<gene>
    <name evidence="7" type="ORF">F443_11065</name>
</gene>
<keyword evidence="8" id="KW-1185">Reference proteome</keyword>
<evidence type="ECO:0000313" key="8">
    <source>
        <dbReference type="Proteomes" id="UP000018721"/>
    </source>
</evidence>
<feature type="transmembrane region" description="Helical" evidence="5">
    <location>
        <begin position="161"/>
        <end position="179"/>
    </location>
</feature>
<organism evidence="7 8">
    <name type="scientific">Phytophthora nicotianae P1569</name>
    <dbReference type="NCBI Taxonomy" id="1317065"/>
    <lineage>
        <taxon>Eukaryota</taxon>
        <taxon>Sar</taxon>
        <taxon>Stramenopiles</taxon>
        <taxon>Oomycota</taxon>
        <taxon>Peronosporomycetes</taxon>
        <taxon>Peronosporales</taxon>
        <taxon>Peronosporaceae</taxon>
        <taxon>Phytophthora</taxon>
    </lineage>
</organism>
<comment type="subcellular location">
    <subcellularLocation>
        <location evidence="1">Membrane</location>
        <topology evidence="1">Multi-pass membrane protein</topology>
    </subcellularLocation>
</comment>
<evidence type="ECO:0000313" key="7">
    <source>
        <dbReference type="EMBL" id="ETI44208.1"/>
    </source>
</evidence>
<evidence type="ECO:0000256" key="5">
    <source>
        <dbReference type="SAM" id="Phobius"/>
    </source>
</evidence>
<dbReference type="AlphaFoldDB" id="V9F0C9"/>
<dbReference type="Pfam" id="PF01284">
    <property type="entry name" value="MARVEL"/>
    <property type="match status" value="1"/>
</dbReference>
<dbReference type="eggNOG" id="ENOG502SHSW">
    <property type="taxonomic scope" value="Eukaryota"/>
</dbReference>
<feature type="transmembrane region" description="Helical" evidence="5">
    <location>
        <begin position="276"/>
        <end position="293"/>
    </location>
</feature>
<evidence type="ECO:0000259" key="6">
    <source>
        <dbReference type="Pfam" id="PF01284"/>
    </source>
</evidence>
<dbReference type="Proteomes" id="UP000018721">
    <property type="component" value="Unassembled WGS sequence"/>
</dbReference>
<keyword evidence="3 5" id="KW-1133">Transmembrane helix</keyword>
<feature type="transmembrane region" description="Helical" evidence="5">
    <location>
        <begin position="123"/>
        <end position="140"/>
    </location>
</feature>
<dbReference type="PANTHER" id="PTHR28165:SF1">
    <property type="entry name" value="NON-CLASSICAL EXPORT PROTEIN 2-RELATED"/>
    <property type="match status" value="1"/>
</dbReference>
<proteinExistence type="predicted"/>
<evidence type="ECO:0000256" key="1">
    <source>
        <dbReference type="ARBA" id="ARBA00004141"/>
    </source>
</evidence>
<evidence type="ECO:0000256" key="4">
    <source>
        <dbReference type="ARBA" id="ARBA00023136"/>
    </source>
</evidence>